<protein>
    <submittedName>
        <fullName evidence="2">Uncharacterized protein</fullName>
    </submittedName>
</protein>
<keyword evidence="3" id="KW-1185">Reference proteome</keyword>
<gene>
    <name evidence="2" type="ORF">E2C01_074437</name>
</gene>
<evidence type="ECO:0000256" key="1">
    <source>
        <dbReference type="SAM" id="MobiDB-lite"/>
    </source>
</evidence>
<evidence type="ECO:0000313" key="3">
    <source>
        <dbReference type="Proteomes" id="UP000324222"/>
    </source>
</evidence>
<organism evidence="2 3">
    <name type="scientific">Portunus trituberculatus</name>
    <name type="common">Swimming crab</name>
    <name type="synonym">Neptunus trituberculatus</name>
    <dbReference type="NCBI Taxonomy" id="210409"/>
    <lineage>
        <taxon>Eukaryota</taxon>
        <taxon>Metazoa</taxon>
        <taxon>Ecdysozoa</taxon>
        <taxon>Arthropoda</taxon>
        <taxon>Crustacea</taxon>
        <taxon>Multicrustacea</taxon>
        <taxon>Malacostraca</taxon>
        <taxon>Eumalacostraca</taxon>
        <taxon>Eucarida</taxon>
        <taxon>Decapoda</taxon>
        <taxon>Pleocyemata</taxon>
        <taxon>Brachyura</taxon>
        <taxon>Eubrachyura</taxon>
        <taxon>Portunoidea</taxon>
        <taxon>Portunidae</taxon>
        <taxon>Portuninae</taxon>
        <taxon>Portunus</taxon>
    </lineage>
</organism>
<sequence length="223" mass="24290">MLQSCRLFSPPFTRRSVPACVLASPRLASPRLALSRLASASYRFLQHRCPLSCLLFADSLISANPIPPLLSVLHSSTSVPLPVLLSAIPCQHHMSRSTHSTSLHTPSLVSPMTNFCNSLSFSWCALPLLSFPCHDTLSSPAARPAPCPCQSSRPSSPSSTTRDFNSLLFAAAEEEEEDEEEEEEEEEEGGQAGVVIRVMEETLALSVNAPLGQTWTDRLRNTD</sequence>
<comment type="caution">
    <text evidence="2">The sequence shown here is derived from an EMBL/GenBank/DDBJ whole genome shotgun (WGS) entry which is preliminary data.</text>
</comment>
<evidence type="ECO:0000313" key="2">
    <source>
        <dbReference type="EMBL" id="MPC79885.1"/>
    </source>
</evidence>
<reference evidence="2 3" key="1">
    <citation type="submission" date="2019-05" db="EMBL/GenBank/DDBJ databases">
        <title>Another draft genome of Portunus trituberculatus and its Hox gene families provides insights of decapod evolution.</title>
        <authorList>
            <person name="Jeong J.-H."/>
            <person name="Song I."/>
            <person name="Kim S."/>
            <person name="Choi T."/>
            <person name="Kim D."/>
            <person name="Ryu S."/>
            <person name="Kim W."/>
        </authorList>
    </citation>
    <scope>NUCLEOTIDE SEQUENCE [LARGE SCALE GENOMIC DNA]</scope>
    <source>
        <tissue evidence="2">Muscle</tissue>
    </source>
</reference>
<feature type="compositionally biased region" description="Acidic residues" evidence="1">
    <location>
        <begin position="172"/>
        <end position="189"/>
    </location>
</feature>
<dbReference type="EMBL" id="VSRR010052349">
    <property type="protein sequence ID" value="MPC79885.1"/>
    <property type="molecule type" value="Genomic_DNA"/>
</dbReference>
<feature type="region of interest" description="Disordered" evidence="1">
    <location>
        <begin position="172"/>
        <end position="194"/>
    </location>
</feature>
<name>A0A5B7ICE3_PORTR</name>
<dbReference type="Proteomes" id="UP000324222">
    <property type="component" value="Unassembled WGS sequence"/>
</dbReference>
<accession>A0A5B7ICE3</accession>
<dbReference type="AlphaFoldDB" id="A0A5B7ICE3"/>
<proteinExistence type="predicted"/>